<evidence type="ECO:0000313" key="5">
    <source>
        <dbReference type="EMBL" id="MBA5605618.1"/>
    </source>
</evidence>
<evidence type="ECO:0000313" key="6">
    <source>
        <dbReference type="Proteomes" id="UP000566711"/>
    </source>
</evidence>
<dbReference type="RefSeq" id="WP_182216704.1">
    <property type="nucleotide sequence ID" value="NZ_JACEZS010000006.1"/>
</dbReference>
<dbReference type="InterPro" id="IPR048295">
    <property type="entry name" value="DUF4785_C"/>
</dbReference>
<proteinExistence type="predicted"/>
<dbReference type="Gene3D" id="2.60.40.3870">
    <property type="entry name" value="Uncharacterised protein PF16024, DUF4785"/>
    <property type="match status" value="1"/>
</dbReference>
<accession>A0A7W2EGQ9</accession>
<evidence type="ECO:0000256" key="1">
    <source>
        <dbReference type="SAM" id="MobiDB-lite"/>
    </source>
</evidence>
<keyword evidence="6" id="KW-1185">Reference proteome</keyword>
<dbReference type="InterPro" id="IPR031979">
    <property type="entry name" value="DUF4785_N"/>
</dbReference>
<organism evidence="5 6">
    <name type="scientific">Rugamonas fusca</name>
    <dbReference type="NCBI Taxonomy" id="2758568"/>
    <lineage>
        <taxon>Bacteria</taxon>
        <taxon>Pseudomonadati</taxon>
        <taxon>Pseudomonadota</taxon>
        <taxon>Betaproteobacteria</taxon>
        <taxon>Burkholderiales</taxon>
        <taxon>Oxalobacteraceae</taxon>
        <taxon>Telluria group</taxon>
        <taxon>Rugamonas</taxon>
    </lineage>
</organism>
<evidence type="ECO:0000259" key="3">
    <source>
        <dbReference type="Pfam" id="PF16024"/>
    </source>
</evidence>
<dbReference type="EMBL" id="JACEZS010000006">
    <property type="protein sequence ID" value="MBA5605618.1"/>
    <property type="molecule type" value="Genomic_DNA"/>
</dbReference>
<keyword evidence="2" id="KW-0732">Signal</keyword>
<dbReference type="Pfam" id="PF16024">
    <property type="entry name" value="DUF4785_1st"/>
    <property type="match status" value="1"/>
</dbReference>
<protein>
    <submittedName>
        <fullName evidence="5">DUF4785 family protein</fullName>
    </submittedName>
</protein>
<feature type="chain" id="PRO_5031277443" evidence="2">
    <location>
        <begin position="30"/>
        <end position="463"/>
    </location>
</feature>
<feature type="signal peptide" evidence="2">
    <location>
        <begin position="1"/>
        <end position="29"/>
    </location>
</feature>
<dbReference type="Pfam" id="PF20943">
    <property type="entry name" value="DUF4785_3rd"/>
    <property type="match status" value="1"/>
</dbReference>
<sequence length="463" mass="47623">MNRTKKLKTILLNLSALAAVAAASGSAGAAPRELLPEQAGDLSPAAVLAPTTAAAAPSLAGAPQPSHEAVALSWASTDAVAPLPAPHLAQSRQSYVSVTGAQLAAGVPLHTTSPRALVRVQALDAASPREALAIHPLSMTLTDSAGKRYEAGAGMEQLVTDDKLIKAELPFAPGTSAFRLHPSLGKGTFKLSADGVSGQQRYLVNVVEPDSPYTLTMQAGATHYLHGQTLTLQADLREGDANAPTRHPVSKLTGVVVSPAGRQFPVTFQPGAGGRLRATLALDANEAPAPGLWEVRAEAQATVQGQAVQRSLRLAFPVAMPVAKLDRNVTLVDGAGGVRLDVGVQTAAAGRYEVRGLLYGTVNGALAPLGVADAAQWLEAGGGNIALTFAPELIAGASGPFELRDLFLLDQGRMGVLQHQQRALVLSEDEVVRAGGRAARAGTLAQAAPRVKRAPDAQTGASR</sequence>
<dbReference type="Proteomes" id="UP000566711">
    <property type="component" value="Unassembled WGS sequence"/>
</dbReference>
<feature type="domain" description="DUF4785" evidence="4">
    <location>
        <begin position="332"/>
        <end position="426"/>
    </location>
</feature>
<reference evidence="5 6" key="1">
    <citation type="submission" date="2020-07" db="EMBL/GenBank/DDBJ databases">
        <title>Novel species isolated from subtropical streams in China.</title>
        <authorList>
            <person name="Lu H."/>
        </authorList>
    </citation>
    <scope>NUCLEOTIDE SEQUENCE [LARGE SCALE GENOMIC DNA]</scope>
    <source>
        <strain evidence="5 6">FT3S</strain>
    </source>
</reference>
<evidence type="ECO:0000259" key="4">
    <source>
        <dbReference type="Pfam" id="PF20943"/>
    </source>
</evidence>
<gene>
    <name evidence="5" type="ORF">H3H36_09615</name>
</gene>
<name>A0A7W2EGQ9_9BURK</name>
<feature type="region of interest" description="Disordered" evidence="1">
    <location>
        <begin position="440"/>
        <end position="463"/>
    </location>
</feature>
<dbReference type="Gene3D" id="2.60.120.1370">
    <property type="match status" value="1"/>
</dbReference>
<dbReference type="AlphaFoldDB" id="A0A7W2EGQ9"/>
<comment type="caution">
    <text evidence="5">The sequence shown here is derived from an EMBL/GenBank/DDBJ whole genome shotgun (WGS) entry which is preliminary data.</text>
</comment>
<evidence type="ECO:0000256" key="2">
    <source>
        <dbReference type="SAM" id="SignalP"/>
    </source>
</evidence>
<feature type="domain" description="DUF4785" evidence="3">
    <location>
        <begin position="63"/>
        <end position="208"/>
    </location>
</feature>